<dbReference type="SUPFAM" id="SSF53098">
    <property type="entry name" value="Ribonuclease H-like"/>
    <property type="match status" value="1"/>
</dbReference>
<evidence type="ECO:0000256" key="1">
    <source>
        <dbReference type="ARBA" id="ARBA00005755"/>
    </source>
</evidence>
<sequence length="1452" mass="165096">MAVHFKSMCAAFDAGFLSEDAMVKVCEQLHNMITSGEVIPEEEDIVHFRRLRDVVGTIQTRLLQQNVNAQQVNTGVVPQSQPVDLTVTNTLQHPTMTAKTQSQPLDLTVNPHVSKTASENVLTQSQPMDLTVKNAPRPATSGVKPNRKRAAPCVNNFLNPQHSTSGLQQATPTGSNNINSEPSTSGLHQLSPQVGRGVPRRFLVLSEGERVIKKFNLTAQQLTIKFDDAEPNEAPLEWLKKSLTALINYITKRRSVSDRIGLMLTNSEFPDNPLGFSFRRIDQLNANVMLKTMDKVMQSNKAFFSSDALRVDVSLITPPSGKGRQRMTGVSFAEFSRQKRGIIIINNDDTLCLARALVTAIAFRTNSIELPYLKVGHSLQKTKALQLCAAAGVDLSAGGTIDHIRQFQDHLTDFTIVVYNHRMGKTVYFEGPRSPQRQVLNLIMENEHYNVITSLTSAFTCEYFCELCRVRMSKRQHHKDCKYICPCCHTSPPCNKDAPNIKCEVCNRDFRGLECFRHHKDQELCAKVRRCRTCLVTVWKEKKPHKCGIKKCVTCQADRPIRHLCYMAKNTPDKKKMNKDFVFVFYDFECRQDEQFENRPNTFVHVPNLCVAQHVCKTCIVNNKDINMPCDNCGNRQHIFKTAPVDELLSLVSSLTKKNRDVVAIAHNSKGYDSIFILKEMMKTPSAWNPEIIATGTKITSLACNNNIRFIDSLNFIPIPLSAFPKTFNFEGSKGHFPHFFNTVANQDYVGPMPAPHFYGCDEMSAKNREDFLEWYNGEVIRNAVFDFQAEIVQYCIQDVNILRRACVEFWHKFVTENKVDPFRECCTIASACSLVFRRNFLQEETIGLIPHGGYRASDNQSRVAIKWLLLLQNREIPDLQHAGNTREVRLKEGIIVDGYSQATNTVYQFHGCYFHGCERCHSDQTAALKGDKTDTMGVRREKTEATSVRIRAAGYNLVEMWECDFKTYLINNPDIAEFLENHNVVKNEPLNPRDGFFGGRTNAVKLYHKTEGDEVIRYLDVCSLYPYVNKYAKYPVGHPRVLVTPEELRTVNLNSVEGIMKCTVLPPQHLYHPVLPYRCHGKLMFPLCRTCCETMEQDECEHSEEERRFSGTYVADELRKAISLGYVVEDIQEVWEYRTTKYDKATKSGGLFTGYVDNFLKTKQECSGWPSWCVDEEACMQYLADYMEHEGIQLDRSKIAVNAGLRYIAKLFLNSFWGKFGQRDNLTKTAIVSEPEQFFQMLTDPAVELNSIIPVNDETLIVNWTLPEEAVEPLRTTNVVLAAYTTAHARLKLYSYLEQLGERVLYFDTDSVIFTENPGEWSPACGNFLGDMTDEVECYGPGSRIVEFVSGGPKNYAFKVFSPSTNNYSVVCKVKGISLNYKNSAVVNFETIKDAVLNNAPETFVETDRRIARTCTYDVISKPERKRYRVAYTKRRRIAVGCDTLPYGYKK</sequence>
<name>A0A1Y1L3Q2_PHOPY</name>
<feature type="compositionally biased region" description="Polar residues" evidence="9">
    <location>
        <begin position="158"/>
        <end position="192"/>
    </location>
</feature>
<dbReference type="InterPro" id="IPR036397">
    <property type="entry name" value="RNaseH_sf"/>
</dbReference>
<evidence type="ECO:0000256" key="7">
    <source>
        <dbReference type="ARBA" id="ARBA00023125"/>
    </source>
</evidence>
<evidence type="ECO:0000259" key="10">
    <source>
        <dbReference type="Pfam" id="PF03175"/>
    </source>
</evidence>
<evidence type="ECO:0000256" key="3">
    <source>
        <dbReference type="ARBA" id="ARBA00022679"/>
    </source>
</evidence>
<dbReference type="InterPro" id="IPR043502">
    <property type="entry name" value="DNA/RNA_pol_sf"/>
</dbReference>
<evidence type="ECO:0000313" key="11">
    <source>
        <dbReference type="EMBL" id="JAV68214.1"/>
    </source>
</evidence>
<keyword evidence="3" id="KW-0808">Transferase</keyword>
<dbReference type="GO" id="GO:0042575">
    <property type="term" value="C:DNA polymerase complex"/>
    <property type="evidence" value="ECO:0007669"/>
    <property type="project" value="UniProtKB-ARBA"/>
</dbReference>
<dbReference type="Gene3D" id="3.40.960.10">
    <property type="entry name" value="VSR Endonuclease"/>
    <property type="match status" value="1"/>
</dbReference>
<feature type="domain" description="DNA-directed DNA polymerase family B mitochondria/virus" evidence="10">
    <location>
        <begin position="658"/>
        <end position="851"/>
    </location>
</feature>
<keyword evidence="6" id="KW-0239">DNA-directed DNA polymerase</keyword>
<dbReference type="Pfam" id="PF03175">
    <property type="entry name" value="DNA_pol_B_2"/>
    <property type="match status" value="3"/>
</dbReference>
<evidence type="ECO:0000256" key="2">
    <source>
        <dbReference type="ARBA" id="ARBA00012417"/>
    </source>
</evidence>
<dbReference type="EMBL" id="GEZM01066066">
    <property type="protein sequence ID" value="JAV68214.1"/>
    <property type="molecule type" value="Transcribed_RNA"/>
</dbReference>
<dbReference type="InterPro" id="IPR012337">
    <property type="entry name" value="RNaseH-like_sf"/>
</dbReference>
<dbReference type="PANTHER" id="PTHR33568">
    <property type="entry name" value="DNA POLYMERASE"/>
    <property type="match status" value="1"/>
</dbReference>
<reference evidence="11" key="1">
    <citation type="journal article" date="2016" name="Sci. Rep.">
        <title>Molecular characterization of firefly nuptial gifts: a multi-omics approach sheds light on postcopulatory sexual selection.</title>
        <authorList>
            <person name="Al-Wathiqui N."/>
            <person name="Fallon T.R."/>
            <person name="South A."/>
            <person name="Weng J.K."/>
            <person name="Lewis S.M."/>
        </authorList>
    </citation>
    <scope>NUCLEOTIDE SEQUENCE</scope>
</reference>
<dbReference type="Gene3D" id="3.30.420.10">
    <property type="entry name" value="Ribonuclease H-like superfamily/Ribonuclease H"/>
    <property type="match status" value="1"/>
</dbReference>
<dbReference type="EC" id="2.7.7.7" evidence="2"/>
<evidence type="ECO:0000256" key="5">
    <source>
        <dbReference type="ARBA" id="ARBA00022705"/>
    </source>
</evidence>
<feature type="domain" description="DNA-directed DNA polymerase family B mitochondria/virus" evidence="10">
    <location>
        <begin position="1203"/>
        <end position="1293"/>
    </location>
</feature>
<dbReference type="GO" id="GO:0003677">
    <property type="term" value="F:DNA binding"/>
    <property type="evidence" value="ECO:0007669"/>
    <property type="project" value="UniProtKB-KW"/>
</dbReference>
<dbReference type="GO" id="GO:0006260">
    <property type="term" value="P:DNA replication"/>
    <property type="evidence" value="ECO:0007669"/>
    <property type="project" value="UniProtKB-KW"/>
</dbReference>
<dbReference type="Gene3D" id="1.10.287.690">
    <property type="entry name" value="Helix hairpin bin"/>
    <property type="match status" value="1"/>
</dbReference>
<dbReference type="GO" id="GO:0003887">
    <property type="term" value="F:DNA-directed DNA polymerase activity"/>
    <property type="evidence" value="ECO:0007669"/>
    <property type="project" value="UniProtKB-KW"/>
</dbReference>
<accession>A0A1Y1L3Q2</accession>
<dbReference type="PANTHER" id="PTHR33568:SF3">
    <property type="entry name" value="DNA-DIRECTED DNA POLYMERASE"/>
    <property type="match status" value="1"/>
</dbReference>
<organism evidence="11">
    <name type="scientific">Photinus pyralis</name>
    <name type="common">Common eastern firefly</name>
    <name type="synonym">Lampyris pyralis</name>
    <dbReference type="NCBI Taxonomy" id="7054"/>
    <lineage>
        <taxon>Eukaryota</taxon>
        <taxon>Metazoa</taxon>
        <taxon>Ecdysozoa</taxon>
        <taxon>Arthropoda</taxon>
        <taxon>Hexapoda</taxon>
        <taxon>Insecta</taxon>
        <taxon>Pterygota</taxon>
        <taxon>Neoptera</taxon>
        <taxon>Endopterygota</taxon>
        <taxon>Coleoptera</taxon>
        <taxon>Polyphaga</taxon>
        <taxon>Elateriformia</taxon>
        <taxon>Elateroidea</taxon>
        <taxon>Lampyridae</taxon>
        <taxon>Lampyrinae</taxon>
        <taxon>Photinus</taxon>
    </lineage>
</organism>
<feature type="region of interest" description="Disordered" evidence="9">
    <location>
        <begin position="158"/>
        <end position="193"/>
    </location>
</feature>
<proteinExistence type="inferred from homology"/>
<dbReference type="InterPro" id="IPR023211">
    <property type="entry name" value="DNA_pol_palm_dom_sf"/>
</dbReference>
<keyword evidence="7" id="KW-0238">DNA-binding</keyword>
<protein>
    <recommendedName>
        <fullName evidence="2">DNA-directed DNA polymerase</fullName>
        <ecNumber evidence="2">2.7.7.7</ecNumber>
    </recommendedName>
</protein>
<evidence type="ECO:0000256" key="9">
    <source>
        <dbReference type="SAM" id="MobiDB-lite"/>
    </source>
</evidence>
<evidence type="ECO:0000256" key="8">
    <source>
        <dbReference type="ARBA" id="ARBA00049244"/>
    </source>
</evidence>
<dbReference type="Gene3D" id="3.90.1600.10">
    <property type="entry name" value="Palm domain of DNA polymerase"/>
    <property type="match status" value="1"/>
</dbReference>
<dbReference type="EMBL" id="GEZM01066065">
    <property type="protein sequence ID" value="JAV68215.1"/>
    <property type="molecule type" value="Transcribed_RNA"/>
</dbReference>
<keyword evidence="5" id="KW-0235">DNA replication</keyword>
<dbReference type="GO" id="GO:0000166">
    <property type="term" value="F:nucleotide binding"/>
    <property type="evidence" value="ECO:0007669"/>
    <property type="project" value="InterPro"/>
</dbReference>
<dbReference type="InterPro" id="IPR004868">
    <property type="entry name" value="DNA-dir_DNA_pol_B_mt/vir"/>
</dbReference>
<feature type="domain" description="DNA-directed DNA polymerase family B mitochondria/virus" evidence="10">
    <location>
        <begin position="994"/>
        <end position="1166"/>
    </location>
</feature>
<keyword evidence="4" id="KW-0548">Nucleotidyltransferase</keyword>
<evidence type="ECO:0000256" key="6">
    <source>
        <dbReference type="ARBA" id="ARBA00022932"/>
    </source>
</evidence>
<dbReference type="SUPFAM" id="SSF56672">
    <property type="entry name" value="DNA/RNA polymerases"/>
    <property type="match status" value="1"/>
</dbReference>
<evidence type="ECO:0000256" key="4">
    <source>
        <dbReference type="ARBA" id="ARBA00022695"/>
    </source>
</evidence>
<comment type="catalytic activity">
    <reaction evidence="8">
        <text>DNA(n) + a 2'-deoxyribonucleoside 5'-triphosphate = DNA(n+1) + diphosphate</text>
        <dbReference type="Rhea" id="RHEA:22508"/>
        <dbReference type="Rhea" id="RHEA-COMP:17339"/>
        <dbReference type="Rhea" id="RHEA-COMP:17340"/>
        <dbReference type="ChEBI" id="CHEBI:33019"/>
        <dbReference type="ChEBI" id="CHEBI:61560"/>
        <dbReference type="ChEBI" id="CHEBI:173112"/>
        <dbReference type="EC" id="2.7.7.7"/>
    </reaction>
</comment>
<comment type="similarity">
    <text evidence="1">Belongs to the DNA polymerase type-B family.</text>
</comment>